<dbReference type="InterPro" id="IPR050652">
    <property type="entry name" value="AN1_A20_ZnFinger"/>
</dbReference>
<dbReference type="InterPro" id="IPR002653">
    <property type="entry name" value="Znf_A20"/>
</dbReference>
<organism evidence="8 9">
    <name type="scientific">Cymbomonas tetramitiformis</name>
    <dbReference type="NCBI Taxonomy" id="36881"/>
    <lineage>
        <taxon>Eukaryota</taxon>
        <taxon>Viridiplantae</taxon>
        <taxon>Chlorophyta</taxon>
        <taxon>Pyramimonadophyceae</taxon>
        <taxon>Pyramimonadales</taxon>
        <taxon>Pyramimonadaceae</taxon>
        <taxon>Cymbomonas</taxon>
    </lineage>
</organism>
<dbReference type="Gene3D" id="4.10.1110.10">
    <property type="entry name" value="AN1-like Zinc finger"/>
    <property type="match status" value="1"/>
</dbReference>
<evidence type="ECO:0000259" key="7">
    <source>
        <dbReference type="PROSITE" id="PS51039"/>
    </source>
</evidence>
<dbReference type="InterPro" id="IPR000058">
    <property type="entry name" value="Znf_AN1"/>
</dbReference>
<evidence type="ECO:0000256" key="4">
    <source>
        <dbReference type="ARBA" id="ARBA00022833"/>
    </source>
</evidence>
<keyword evidence="4" id="KW-0862">Zinc</keyword>
<keyword evidence="9" id="KW-1185">Reference proteome</keyword>
<keyword evidence="3 5" id="KW-0863">Zinc-finger</keyword>
<accession>A0AAE0KZ06</accession>
<evidence type="ECO:0000313" key="8">
    <source>
        <dbReference type="EMBL" id="KAK3265877.1"/>
    </source>
</evidence>
<name>A0AAE0KZ06_9CHLO</name>
<dbReference type="AlphaFoldDB" id="A0AAE0KZ06"/>
<dbReference type="EMBL" id="LGRX02013627">
    <property type="protein sequence ID" value="KAK3265877.1"/>
    <property type="molecule type" value="Genomic_DNA"/>
</dbReference>
<dbReference type="PANTHER" id="PTHR10634:SF149">
    <property type="entry name" value="AN1-TYPE DOMAIN-CONTAINING PROTEIN-RELATED"/>
    <property type="match status" value="1"/>
</dbReference>
<dbReference type="GO" id="GO:0003677">
    <property type="term" value="F:DNA binding"/>
    <property type="evidence" value="ECO:0007669"/>
    <property type="project" value="InterPro"/>
</dbReference>
<comment type="caution">
    <text evidence="8">The sequence shown here is derived from an EMBL/GenBank/DDBJ whole genome shotgun (WGS) entry which is preliminary data.</text>
</comment>
<evidence type="ECO:0000256" key="2">
    <source>
        <dbReference type="ARBA" id="ARBA00022723"/>
    </source>
</evidence>
<dbReference type="FunFam" id="4.10.1110.10:FF:000001">
    <property type="entry name" value="Zinc finger AN1-type containing 6"/>
    <property type="match status" value="1"/>
</dbReference>
<dbReference type="SMART" id="SM00154">
    <property type="entry name" value="ZnF_AN1"/>
    <property type="match status" value="1"/>
</dbReference>
<dbReference type="PROSITE" id="PS51036">
    <property type="entry name" value="ZF_A20"/>
    <property type="match status" value="1"/>
</dbReference>
<dbReference type="InterPro" id="IPR035896">
    <property type="entry name" value="AN1-like_Znf"/>
</dbReference>
<proteinExistence type="predicted"/>
<evidence type="ECO:0000256" key="5">
    <source>
        <dbReference type="PROSITE-ProRule" id="PRU00449"/>
    </source>
</evidence>
<dbReference type="Gene3D" id="1.20.5.4770">
    <property type="match status" value="1"/>
</dbReference>
<dbReference type="PANTHER" id="PTHR10634">
    <property type="entry name" value="AN1-TYPE ZINC FINGER PROTEIN"/>
    <property type="match status" value="1"/>
</dbReference>
<evidence type="ECO:0000256" key="1">
    <source>
        <dbReference type="ARBA" id="ARBA00003732"/>
    </source>
</evidence>
<dbReference type="SUPFAM" id="SSF118310">
    <property type="entry name" value="AN1-like Zinc finger"/>
    <property type="match status" value="1"/>
</dbReference>
<feature type="domain" description="AN1-type" evidence="7">
    <location>
        <begin position="102"/>
        <end position="148"/>
    </location>
</feature>
<dbReference type="PROSITE" id="PS51039">
    <property type="entry name" value="ZF_AN1"/>
    <property type="match status" value="1"/>
</dbReference>
<protein>
    <submittedName>
        <fullName evidence="8">Uncharacterized protein</fullName>
    </submittedName>
</protein>
<comment type="function">
    <text evidence="1">May be involved in environmental stress response.</text>
</comment>
<dbReference type="Pfam" id="PF01428">
    <property type="entry name" value="zf-AN1"/>
    <property type="match status" value="1"/>
</dbReference>
<reference evidence="8 9" key="1">
    <citation type="journal article" date="2015" name="Genome Biol. Evol.">
        <title>Comparative Genomics of a Bacterivorous Green Alga Reveals Evolutionary Causalities and Consequences of Phago-Mixotrophic Mode of Nutrition.</title>
        <authorList>
            <person name="Burns J.A."/>
            <person name="Paasch A."/>
            <person name="Narechania A."/>
            <person name="Kim E."/>
        </authorList>
    </citation>
    <scope>NUCLEOTIDE SEQUENCE [LARGE SCALE GENOMIC DNA]</scope>
    <source>
        <strain evidence="8 9">PLY_AMNH</strain>
    </source>
</reference>
<gene>
    <name evidence="8" type="ORF">CYMTET_25470</name>
</gene>
<evidence type="ECO:0000313" key="9">
    <source>
        <dbReference type="Proteomes" id="UP001190700"/>
    </source>
</evidence>
<keyword evidence="2" id="KW-0479">Metal-binding</keyword>
<evidence type="ECO:0000256" key="3">
    <source>
        <dbReference type="ARBA" id="ARBA00022771"/>
    </source>
</evidence>
<feature type="domain" description="A20-type" evidence="6">
    <location>
        <begin position="14"/>
        <end position="48"/>
    </location>
</feature>
<evidence type="ECO:0000259" key="6">
    <source>
        <dbReference type="PROSITE" id="PS51036"/>
    </source>
</evidence>
<dbReference type="GO" id="GO:0008270">
    <property type="term" value="F:zinc ion binding"/>
    <property type="evidence" value="ECO:0007669"/>
    <property type="project" value="UniProtKB-KW"/>
</dbReference>
<dbReference type="Proteomes" id="UP001190700">
    <property type="component" value="Unassembled WGS sequence"/>
</dbReference>
<dbReference type="SUPFAM" id="SSF57716">
    <property type="entry name" value="Glucocorticoid receptor-like (DNA-binding domain)"/>
    <property type="match status" value="1"/>
</dbReference>
<sequence>MSDRPIDDEAVQQPTEPCLCNVCRQFFGNASSLGMCSKCFRENQHSETQTQEAVKSIEAAAAFSASSLVTPQTTPVPAPESPGVTVAAPAAVVAEDSPQPPQKKPNRCFTCNKKIGLTGFKCRCNYIFCSEHRYSDKHNCTFDYKSAGRDAIAKANPTVVADKVQKI</sequence>